<organism evidence="2 3">
    <name type="scientific">Hyphococcus luteus</name>
    <dbReference type="NCBI Taxonomy" id="2058213"/>
    <lineage>
        <taxon>Bacteria</taxon>
        <taxon>Pseudomonadati</taxon>
        <taxon>Pseudomonadota</taxon>
        <taxon>Alphaproteobacteria</taxon>
        <taxon>Parvularculales</taxon>
        <taxon>Parvularculaceae</taxon>
        <taxon>Hyphococcus</taxon>
    </lineage>
</organism>
<keyword evidence="1" id="KW-1133">Transmembrane helix</keyword>
<feature type="transmembrane region" description="Helical" evidence="1">
    <location>
        <begin position="28"/>
        <end position="49"/>
    </location>
</feature>
<keyword evidence="1" id="KW-0472">Membrane</keyword>
<dbReference type="Proteomes" id="UP000239504">
    <property type="component" value="Unassembled WGS sequence"/>
</dbReference>
<feature type="transmembrane region" description="Helical" evidence="1">
    <location>
        <begin position="61"/>
        <end position="85"/>
    </location>
</feature>
<comment type="caution">
    <text evidence="2">The sequence shown here is derived from an EMBL/GenBank/DDBJ whole genome shotgun (WGS) entry which is preliminary data.</text>
</comment>
<keyword evidence="1" id="KW-0812">Transmembrane</keyword>
<proteinExistence type="predicted"/>
<evidence type="ECO:0000313" key="3">
    <source>
        <dbReference type="Proteomes" id="UP000239504"/>
    </source>
</evidence>
<reference evidence="2 3" key="1">
    <citation type="submission" date="2017-12" db="EMBL/GenBank/DDBJ databases">
        <authorList>
            <person name="Hurst M.R.H."/>
        </authorList>
    </citation>
    <scope>NUCLEOTIDE SEQUENCE [LARGE SCALE GENOMIC DNA]</scope>
    <source>
        <strain evidence="2 3">SY-3-19</strain>
    </source>
</reference>
<dbReference type="EMBL" id="PJCH01000017">
    <property type="protein sequence ID" value="PQA85613.1"/>
    <property type="molecule type" value="Genomic_DNA"/>
</dbReference>
<evidence type="ECO:0000256" key="1">
    <source>
        <dbReference type="SAM" id="Phobius"/>
    </source>
</evidence>
<keyword evidence="3" id="KW-1185">Reference proteome</keyword>
<name>A0A2S7JZC9_9PROT</name>
<sequence>MLLLCVLIVLFASVEIFRDQLDATAFRFLSIFSVLVLFVFLGSVVLPVLRSKTERTKALKVGRTVILYGLMLSLLIGGVLALGFYSSGVFSR</sequence>
<dbReference type="AlphaFoldDB" id="A0A2S7JZC9"/>
<evidence type="ECO:0000313" key="2">
    <source>
        <dbReference type="EMBL" id="PQA85613.1"/>
    </source>
</evidence>
<protein>
    <submittedName>
        <fullName evidence="2">Uncharacterized protein</fullName>
    </submittedName>
</protein>
<gene>
    <name evidence="2" type="ORF">CW354_22015</name>
</gene>
<accession>A0A2S7JZC9</accession>